<dbReference type="AlphaFoldDB" id="A0A084B436"/>
<sequence>MDLAKVEEERESSILEDAIPLYNYYYYNKMDHQRVVMALNRLSPEDFRRAMHIIMTDEQHKATLDQADRFFDFYKLSESAVTSLFKVFEEVLPGFAMPIAPREPDAVMPLSLADVPIDSIEQDPIKSEEGIVTQYATALADKPCWWIMPSSNSNTSRGHQQQLTSTPNAAPPAMGNLSNFRAGGLNFFLKRNRPFRLQAAPSLADAYAAAAATNTTGSDMMGANGSCVNNYSFQATGHTPADPESLENHAAVNGSASAVPALAMEGPGSNTRGLAANGQGGGGHTADVHSYSSLSADQTNNGSTTNKPDKQLAVGSAATSLATPPPSKEHALRDRPQRVEGSEEESQHLAEPEYESESRSEGEEERYKDRTTGENWGNYVNPHGVRFGSAASTRRRVIRDEVSPSRAPRMRARQRQSKRLTQIDGKRAGSVSSESSIFLPPSSLGSVRHVVKRHRRREADMLAASTAEYLGVHSRGAAVQRGSIRRPELKEEDNREHPAKIIVGSMAGDERATLGPTRCGRLTRAMFDIESEDELLVPQTMALRPSGAEQSATAAPATVLRTPKRPKDSIMVKSTDCETPGAPRKRGRPKRDQRTTTIPSTDEED</sequence>
<evidence type="ECO:0000256" key="1">
    <source>
        <dbReference type="SAM" id="MobiDB-lite"/>
    </source>
</evidence>
<feature type="compositionally biased region" description="Basic and acidic residues" evidence="1">
    <location>
        <begin position="327"/>
        <end position="372"/>
    </location>
</feature>
<keyword evidence="3" id="KW-1185">Reference proteome</keyword>
<dbReference type="OrthoDB" id="10338655at2759"/>
<feature type="compositionally biased region" description="Basic residues" evidence="1">
    <location>
        <begin position="408"/>
        <end position="418"/>
    </location>
</feature>
<accession>A0A084B436</accession>
<feature type="compositionally biased region" description="Polar residues" evidence="1">
    <location>
        <begin position="595"/>
        <end position="605"/>
    </location>
</feature>
<evidence type="ECO:0000313" key="2">
    <source>
        <dbReference type="EMBL" id="KEY72315.1"/>
    </source>
</evidence>
<feature type="region of interest" description="Disordered" evidence="1">
    <location>
        <begin position="402"/>
        <end position="436"/>
    </location>
</feature>
<gene>
    <name evidence="2" type="ORF">S7711_10402</name>
</gene>
<dbReference type="EMBL" id="KL648095">
    <property type="protein sequence ID" value="KEY72315.1"/>
    <property type="molecule type" value="Genomic_DNA"/>
</dbReference>
<feature type="region of interest" description="Disordered" evidence="1">
    <location>
        <begin position="315"/>
        <end position="379"/>
    </location>
</feature>
<dbReference type="HOGENOM" id="CLU_451406_0_0_1"/>
<reference evidence="2 3" key="1">
    <citation type="journal article" date="2014" name="BMC Genomics">
        <title>Comparative genome sequencing reveals chemotype-specific gene clusters in the toxigenic black mold Stachybotrys.</title>
        <authorList>
            <person name="Semeiks J."/>
            <person name="Borek D."/>
            <person name="Otwinowski Z."/>
            <person name="Grishin N.V."/>
        </authorList>
    </citation>
    <scope>NUCLEOTIDE SEQUENCE [LARGE SCALE GENOMIC DNA]</scope>
    <source>
        <strain evidence="3">CBS 109288 / IBT 7711</strain>
    </source>
</reference>
<feature type="region of interest" description="Disordered" evidence="1">
    <location>
        <begin position="261"/>
        <end position="289"/>
    </location>
</feature>
<feature type="compositionally biased region" description="Polar residues" evidence="1">
    <location>
        <begin position="151"/>
        <end position="168"/>
    </location>
</feature>
<evidence type="ECO:0000313" key="3">
    <source>
        <dbReference type="Proteomes" id="UP000028045"/>
    </source>
</evidence>
<protein>
    <submittedName>
        <fullName evidence="2">Uncharacterized protein</fullName>
    </submittedName>
</protein>
<feature type="region of interest" description="Disordered" evidence="1">
    <location>
        <begin position="543"/>
        <end position="605"/>
    </location>
</feature>
<organism evidence="2 3">
    <name type="scientific">Stachybotrys chartarum (strain CBS 109288 / IBT 7711)</name>
    <name type="common">Toxic black mold</name>
    <name type="synonym">Stilbospora chartarum</name>
    <dbReference type="NCBI Taxonomy" id="1280523"/>
    <lineage>
        <taxon>Eukaryota</taxon>
        <taxon>Fungi</taxon>
        <taxon>Dikarya</taxon>
        <taxon>Ascomycota</taxon>
        <taxon>Pezizomycotina</taxon>
        <taxon>Sordariomycetes</taxon>
        <taxon>Hypocreomycetidae</taxon>
        <taxon>Hypocreales</taxon>
        <taxon>Stachybotryaceae</taxon>
        <taxon>Stachybotrys</taxon>
    </lineage>
</organism>
<name>A0A084B436_STACB</name>
<dbReference type="Proteomes" id="UP000028045">
    <property type="component" value="Unassembled WGS sequence"/>
</dbReference>
<feature type="region of interest" description="Disordered" evidence="1">
    <location>
        <begin position="151"/>
        <end position="175"/>
    </location>
</feature>
<proteinExistence type="predicted"/>